<keyword evidence="4 6" id="KW-0460">Magnesium</keyword>
<evidence type="ECO:0000256" key="6">
    <source>
        <dbReference type="HAMAP-Rule" id="MF_00030"/>
    </source>
</evidence>
<reference evidence="8 9" key="1">
    <citation type="journal article" date="2011" name="BMC Genomics">
        <title>Genome sequencing reveals diversification of virulence factor content and possible host adaptation in distinct subpopulations of Salmonella enterica.</title>
        <authorList>
            <person name="den Bakker H.C."/>
            <person name="Moreno Switt A.I."/>
            <person name="Govoni G."/>
            <person name="Cummings C.A."/>
            <person name="Ranieri M.L."/>
            <person name="Degoricija L."/>
            <person name="Hoelzer K."/>
            <person name="Rodriguez-Rivera L.D."/>
            <person name="Brown S."/>
            <person name="Bolchacova E."/>
            <person name="Furtado M.R."/>
            <person name="Wiedmann M."/>
        </authorList>
    </citation>
    <scope>NUCLEOTIDE SEQUENCE [LARGE SCALE GENOMIC DNA]</scope>
    <source>
        <strain evidence="8 9">R8-3668</strain>
    </source>
</reference>
<dbReference type="InterPro" id="IPR006261">
    <property type="entry name" value="dGTPase"/>
</dbReference>
<feature type="domain" description="HD" evidence="7">
    <location>
        <begin position="80"/>
        <end position="287"/>
    </location>
</feature>
<dbReference type="HAMAP" id="MF_00030">
    <property type="entry name" value="dGTPase_type1"/>
    <property type="match status" value="1"/>
</dbReference>
<dbReference type="NCBIfam" id="NF003429">
    <property type="entry name" value="PRK04926.1"/>
    <property type="match status" value="1"/>
</dbReference>
<evidence type="ECO:0000256" key="4">
    <source>
        <dbReference type="ARBA" id="ARBA00022842"/>
    </source>
</evidence>
<dbReference type="PANTHER" id="PTHR11373">
    <property type="entry name" value="DEOXYNUCLEOSIDE TRIPHOSPHATE TRIPHOSPHOHYDROLASE"/>
    <property type="match status" value="1"/>
</dbReference>
<evidence type="ECO:0000313" key="8">
    <source>
        <dbReference type="EMBL" id="EHC62777.1"/>
    </source>
</evidence>
<comment type="function">
    <text evidence="5 6">dGTPase preferentially hydrolyzes dGTP over the other canonical NTPs.</text>
</comment>
<dbReference type="Gene3D" id="1.10.3210.10">
    <property type="entry name" value="Hypothetical protein af1432"/>
    <property type="match status" value="2"/>
</dbReference>
<sequence>MRLWGSAFLRRGEDMASIDFRNKINWHRRYRSPQGVKTEHEILRIFESDRGRIINSPAIRRLQQKTQVFPLERNAAVRTRLTHSMEVQQVGRYIAKEILSRLKEQNRLEEYGLDALTGPFESIVEMACLMHDIGNPPFGHFGEAAINDWFRQRLHPEDAESQPLTHDRCVVSSLRLQEGEENLNDIRRKVRQDICHFEGNAQGIRLVHTLMRMNLTWAQVGGILKYTRPAWWRGPVPDSHRYLMKKPGYYLSEEKYIARLRKELQLAPYSRFPLTWIMEAADDISYCVADLEDAVEKRIFSVEQLYHHLYHAWGHHEKDSLFELVVGNAWEKSRANTLSRSTEDQFFMYLRVNRSVFYVFTGLRVNTLNKLVPYAAQRFIDNLPQIFAGTFNQALLEDASGFSRLLELYKNVAVEHVFSHPDVEQLELQGYRVISGLLDIYQPLLSLSLNDFRELVEKERLKRFPIESRLFQKLSTRHRLAYVEVVSKLPTDSAEYPVLEYYYRCRLIQDYISGMTDLYAWDEYRRLMAVEQ</sequence>
<dbReference type="Gene3D" id="1.10.3410.10">
    <property type="entry name" value="putative deoxyguanosinetriphosphate triphosphohydrolase like domain"/>
    <property type="match status" value="1"/>
</dbReference>
<comment type="catalytic activity">
    <reaction evidence="6">
        <text>dGTP + H2O = 2'-deoxyguanosine + triphosphate + H(+)</text>
        <dbReference type="Rhea" id="RHEA:15193"/>
        <dbReference type="ChEBI" id="CHEBI:15377"/>
        <dbReference type="ChEBI" id="CHEBI:15378"/>
        <dbReference type="ChEBI" id="CHEBI:17172"/>
        <dbReference type="ChEBI" id="CHEBI:18036"/>
        <dbReference type="ChEBI" id="CHEBI:61429"/>
        <dbReference type="EC" id="3.1.5.1"/>
    </reaction>
</comment>
<dbReference type="NCBIfam" id="TIGR01353">
    <property type="entry name" value="dGTP_triPase"/>
    <property type="match status" value="1"/>
</dbReference>
<dbReference type="InterPro" id="IPR023293">
    <property type="entry name" value="dGTP_triP_hydro_central_sf"/>
</dbReference>
<evidence type="ECO:0000256" key="5">
    <source>
        <dbReference type="ARBA" id="ARBA00056515"/>
    </source>
</evidence>
<evidence type="ECO:0000256" key="2">
    <source>
        <dbReference type="ARBA" id="ARBA00011881"/>
    </source>
</evidence>
<dbReference type="GO" id="GO:0006203">
    <property type="term" value="P:dGTP catabolic process"/>
    <property type="evidence" value="ECO:0007669"/>
    <property type="project" value="InterPro"/>
</dbReference>
<dbReference type="PANTHER" id="PTHR11373:SF32">
    <property type="entry name" value="DEOXYGUANOSINETRIPHOSPHATE TRIPHOSPHOHYDROLASE"/>
    <property type="match status" value="1"/>
</dbReference>
<comment type="cofactor">
    <cofactor evidence="1 6">
        <name>Mg(2+)</name>
        <dbReference type="ChEBI" id="CHEBI:18420"/>
    </cofactor>
</comment>
<dbReference type="FunFam" id="1.10.3210.10:FF:000009">
    <property type="entry name" value="Deoxyguanosinetriphosphate triphosphohydrolase"/>
    <property type="match status" value="1"/>
</dbReference>
<dbReference type="SMART" id="SM00471">
    <property type="entry name" value="HDc"/>
    <property type="match status" value="1"/>
</dbReference>
<dbReference type="EC" id="3.1.5.1" evidence="6"/>
<dbReference type="GO" id="GO:0008832">
    <property type="term" value="F:dGTPase activity"/>
    <property type="evidence" value="ECO:0007669"/>
    <property type="project" value="UniProtKB-UniRule"/>
</dbReference>
<dbReference type="InterPro" id="IPR050135">
    <property type="entry name" value="dGTPase-like"/>
</dbReference>
<keyword evidence="3 6" id="KW-0378">Hydrolase</keyword>
<proteinExistence type="inferred from homology"/>
<gene>
    <name evidence="6" type="primary">dgt</name>
    <name evidence="8" type="ORF">LTSEINV_0415</name>
</gene>
<protein>
    <recommendedName>
        <fullName evidence="6">Deoxyguanosinetriphosphate triphosphohydrolase</fullName>
        <shortName evidence="6">dGTP triphosphohydrolase</shortName>
        <shortName evidence="6">dGTPase</shortName>
        <ecNumber evidence="6">3.1.5.1</ecNumber>
    </recommendedName>
</protein>
<comment type="similarity">
    <text evidence="6">Belongs to the dGTPase family. Type 1 subfamily.</text>
</comment>
<dbReference type="AlphaFoldDB" id="G5N7Y5"/>
<evidence type="ECO:0000313" key="9">
    <source>
        <dbReference type="Proteomes" id="UP000003532"/>
    </source>
</evidence>
<dbReference type="CDD" id="cd00077">
    <property type="entry name" value="HDc"/>
    <property type="match status" value="1"/>
</dbReference>
<dbReference type="SUPFAM" id="SSF109604">
    <property type="entry name" value="HD-domain/PDEase-like"/>
    <property type="match status" value="1"/>
</dbReference>
<accession>G5N7Y5</accession>
<name>G5N7Y5_SALET</name>
<comment type="caution">
    <text evidence="8">The sequence shown here is derived from an EMBL/GenBank/DDBJ whole genome shotgun (WGS) entry which is preliminary data.</text>
</comment>
<dbReference type="FunFam" id="1.10.3210.10:FF:000010">
    <property type="entry name" value="Deoxyguanosinetriphosphate triphosphohydrolase"/>
    <property type="match status" value="1"/>
</dbReference>
<dbReference type="Proteomes" id="UP000003532">
    <property type="component" value="Unassembled WGS sequence"/>
</dbReference>
<evidence type="ECO:0000256" key="3">
    <source>
        <dbReference type="ARBA" id="ARBA00022801"/>
    </source>
</evidence>
<comment type="subunit">
    <text evidence="2 6">Homotetramer.</text>
</comment>
<dbReference type="PROSITE" id="PS51831">
    <property type="entry name" value="HD"/>
    <property type="match status" value="1"/>
</dbReference>
<dbReference type="InterPro" id="IPR020779">
    <property type="entry name" value="dNTPase_1"/>
</dbReference>
<dbReference type="FunFam" id="1.10.3410.10:FF:000001">
    <property type="entry name" value="Deoxyguanosinetriphosphate triphosphohydrolase"/>
    <property type="match status" value="1"/>
</dbReference>
<dbReference type="InterPro" id="IPR006674">
    <property type="entry name" value="HD_domain"/>
</dbReference>
<dbReference type="GO" id="GO:0000287">
    <property type="term" value="F:magnesium ion binding"/>
    <property type="evidence" value="ECO:0007669"/>
    <property type="project" value="UniProtKB-UniRule"/>
</dbReference>
<dbReference type="InterPro" id="IPR003607">
    <property type="entry name" value="HD/PDEase_dom"/>
</dbReference>
<evidence type="ECO:0000256" key="1">
    <source>
        <dbReference type="ARBA" id="ARBA00001946"/>
    </source>
</evidence>
<evidence type="ECO:0000259" key="7">
    <source>
        <dbReference type="PROSITE" id="PS51831"/>
    </source>
</evidence>
<dbReference type="Pfam" id="PF01966">
    <property type="entry name" value="HD"/>
    <property type="match status" value="1"/>
</dbReference>
<organism evidence="8 9">
    <name type="scientific">Salmonella enterica subsp. enterica serovar Inverness str. R8-3668</name>
    <dbReference type="NCBI Taxonomy" id="913075"/>
    <lineage>
        <taxon>Bacteria</taxon>
        <taxon>Pseudomonadati</taxon>
        <taxon>Pseudomonadota</taxon>
        <taxon>Gammaproteobacteria</taxon>
        <taxon>Enterobacterales</taxon>
        <taxon>Enterobacteriaceae</taxon>
        <taxon>Salmonella</taxon>
    </lineage>
</organism>
<dbReference type="EMBL" id="AFCO01000156">
    <property type="protein sequence ID" value="EHC62777.1"/>
    <property type="molecule type" value="Genomic_DNA"/>
</dbReference>
<dbReference type="PATRIC" id="fig|913075.3.peg.310"/>